<dbReference type="RefSeq" id="XP_007723150.1">
    <property type="nucleotide sequence ID" value="XM_007724960.1"/>
</dbReference>
<protein>
    <submittedName>
        <fullName evidence="1">Uncharacterized protein</fullName>
    </submittedName>
</protein>
<keyword evidence="2" id="KW-1185">Reference proteome</keyword>
<dbReference type="GeneID" id="19158949"/>
<dbReference type="Proteomes" id="UP000019484">
    <property type="component" value="Unassembled WGS sequence"/>
</dbReference>
<dbReference type="STRING" id="1182541.W9YP05"/>
<accession>W9YP05</accession>
<dbReference type="PANTHER" id="PTHR35394:SF5">
    <property type="entry name" value="DUF3176 DOMAIN-CONTAINING PROTEIN"/>
    <property type="match status" value="1"/>
</dbReference>
<proteinExistence type="predicted"/>
<evidence type="ECO:0000313" key="2">
    <source>
        <dbReference type="Proteomes" id="UP000019484"/>
    </source>
</evidence>
<evidence type="ECO:0000313" key="1">
    <source>
        <dbReference type="EMBL" id="EXJ90956.1"/>
    </source>
</evidence>
<comment type="caution">
    <text evidence="1">The sequence shown here is derived from an EMBL/GenBank/DDBJ whole genome shotgun (WGS) entry which is preliminary data.</text>
</comment>
<dbReference type="PANTHER" id="PTHR35394">
    <property type="entry name" value="DUF3176 DOMAIN-CONTAINING PROTEIN"/>
    <property type="match status" value="1"/>
</dbReference>
<gene>
    <name evidence="1" type="ORF">A1O1_04063</name>
</gene>
<reference evidence="1 2" key="1">
    <citation type="submission" date="2013-03" db="EMBL/GenBank/DDBJ databases">
        <title>The Genome Sequence of Capronia coronata CBS 617.96.</title>
        <authorList>
            <consortium name="The Broad Institute Genomics Platform"/>
            <person name="Cuomo C."/>
            <person name="de Hoog S."/>
            <person name="Gorbushina A."/>
            <person name="Walker B."/>
            <person name="Young S.K."/>
            <person name="Zeng Q."/>
            <person name="Gargeya S."/>
            <person name="Fitzgerald M."/>
            <person name="Haas B."/>
            <person name="Abouelleil A."/>
            <person name="Allen A.W."/>
            <person name="Alvarado L."/>
            <person name="Arachchi H.M."/>
            <person name="Berlin A.M."/>
            <person name="Chapman S.B."/>
            <person name="Gainer-Dewar J."/>
            <person name="Goldberg J."/>
            <person name="Griggs A."/>
            <person name="Gujja S."/>
            <person name="Hansen M."/>
            <person name="Howarth C."/>
            <person name="Imamovic A."/>
            <person name="Ireland A."/>
            <person name="Larimer J."/>
            <person name="McCowan C."/>
            <person name="Murphy C."/>
            <person name="Pearson M."/>
            <person name="Poon T.W."/>
            <person name="Priest M."/>
            <person name="Roberts A."/>
            <person name="Saif S."/>
            <person name="Shea T."/>
            <person name="Sisk P."/>
            <person name="Sykes S."/>
            <person name="Wortman J."/>
            <person name="Nusbaum C."/>
            <person name="Birren B."/>
        </authorList>
    </citation>
    <scope>NUCLEOTIDE SEQUENCE [LARGE SCALE GENOMIC DNA]</scope>
    <source>
        <strain evidence="1 2">CBS 617.96</strain>
    </source>
</reference>
<dbReference type="HOGENOM" id="CLU_909114_0_0_1"/>
<name>W9YP05_9EURO</name>
<dbReference type="AlphaFoldDB" id="W9YP05"/>
<organism evidence="1 2">
    <name type="scientific">Capronia coronata CBS 617.96</name>
    <dbReference type="NCBI Taxonomy" id="1182541"/>
    <lineage>
        <taxon>Eukaryota</taxon>
        <taxon>Fungi</taxon>
        <taxon>Dikarya</taxon>
        <taxon>Ascomycota</taxon>
        <taxon>Pezizomycotina</taxon>
        <taxon>Eurotiomycetes</taxon>
        <taxon>Chaetothyriomycetidae</taxon>
        <taxon>Chaetothyriales</taxon>
        <taxon>Herpotrichiellaceae</taxon>
        <taxon>Capronia</taxon>
    </lineage>
</organism>
<dbReference type="EMBL" id="AMWN01000003">
    <property type="protein sequence ID" value="EXJ90956.1"/>
    <property type="molecule type" value="Genomic_DNA"/>
</dbReference>
<dbReference type="OrthoDB" id="5242705at2759"/>
<sequence>MGFRAVNVTACAIFPCIKTYNISVTDGLLNTQELSSWSDPDGYQLGNCVPGGLCLSPPSSAVLVNRRSESELESNVFVVDEITAEGLKSLLQGAFSGTASAGNSGLRDGYGITYSSEIMQALHLADDLGALMASFAASMSDHIRNVSAVTETGTAWAMESYIQVRWRWLILPMSLGPASLCSLCAVICISRRREVQVWKSSTLATLFHGLDNLENGPDLNRQSDMESFSKQIIVRLHPRDETSVGRPVLKETPPDRLALKNLASNRPGGLAVVDNVSSASADKLLPSRQLPEADHFAVRIHPTRTW</sequence>